<name>A0A2U8GW54_9RHOO</name>
<dbReference type="PANTHER" id="PTHR24220:SF86">
    <property type="entry name" value="ABC TRANSPORTER ABCH.1"/>
    <property type="match status" value="1"/>
</dbReference>
<proteinExistence type="inferred from homology"/>
<keyword evidence="2" id="KW-1003">Cell membrane</keyword>
<dbReference type="Proteomes" id="UP000244930">
    <property type="component" value="Chromosome"/>
</dbReference>
<dbReference type="EMBL" id="CP022187">
    <property type="protein sequence ID" value="AWI77821.1"/>
    <property type="molecule type" value="Genomic_DNA"/>
</dbReference>
<keyword evidence="5" id="KW-0472">Membrane</keyword>
<keyword evidence="1" id="KW-0813">Transport</keyword>
<dbReference type="SUPFAM" id="SSF52540">
    <property type="entry name" value="P-loop containing nucleoside triphosphate hydrolases"/>
    <property type="match status" value="1"/>
</dbReference>
<keyword evidence="4 9" id="KW-0067">ATP-binding</keyword>
<dbReference type="InterPro" id="IPR003439">
    <property type="entry name" value="ABC_transporter-like_ATP-bd"/>
</dbReference>
<dbReference type="InterPro" id="IPR027417">
    <property type="entry name" value="P-loop_NTPase"/>
</dbReference>
<dbReference type="RefSeq" id="WP_108951521.1">
    <property type="nucleotide sequence ID" value="NZ_CP022187.1"/>
</dbReference>
<dbReference type="InterPro" id="IPR003593">
    <property type="entry name" value="AAA+_ATPase"/>
</dbReference>
<evidence type="ECO:0000259" key="8">
    <source>
        <dbReference type="PROSITE" id="PS50893"/>
    </source>
</evidence>
<keyword evidence="10" id="KW-1185">Reference proteome</keyword>
<evidence type="ECO:0000313" key="10">
    <source>
        <dbReference type="Proteomes" id="UP000244930"/>
    </source>
</evidence>
<dbReference type="Pfam" id="PF00005">
    <property type="entry name" value="ABC_tran"/>
    <property type="match status" value="1"/>
</dbReference>
<dbReference type="InterPro" id="IPR015854">
    <property type="entry name" value="ABC_transpr_LolD-like"/>
</dbReference>
<gene>
    <name evidence="9" type="ORF">CEW83_18620</name>
</gene>
<sequence>MAQIELEGIERVFTLGDSEVHALNAVSLTIEAGEYVAVMGPSGSGKSTLLNLLGLLDRPDAGHYRLEGRDVTTLSADEQATVRRSRIGFVFQSFHLVPRLTAAENIALPLMLAGMPASERSTRVKRALKDFGLQTRADHRPEELSGGQRQRVAIARATIMQPAVLLADEPTGNLDRHTGQEVTALLEALNASGTTLIVVTHDPSMGERARRRLMMEDGALVRDLRGGTDADRGASGS</sequence>
<evidence type="ECO:0000256" key="2">
    <source>
        <dbReference type="ARBA" id="ARBA00022475"/>
    </source>
</evidence>
<dbReference type="KEGG" id="acom:CEW83_18620"/>
<evidence type="ECO:0000256" key="5">
    <source>
        <dbReference type="ARBA" id="ARBA00022989"/>
    </source>
</evidence>
<keyword evidence="5" id="KW-1133">Transmembrane helix</keyword>
<evidence type="ECO:0000256" key="6">
    <source>
        <dbReference type="ARBA" id="ARBA00023251"/>
    </source>
</evidence>
<keyword evidence="6" id="KW-0046">Antibiotic resistance</keyword>
<dbReference type="CDD" id="cd03255">
    <property type="entry name" value="ABC_MJ0796_LolCDE_FtsE"/>
    <property type="match status" value="1"/>
</dbReference>
<evidence type="ECO:0000256" key="1">
    <source>
        <dbReference type="ARBA" id="ARBA00022448"/>
    </source>
</evidence>
<keyword evidence="3" id="KW-0547">Nucleotide-binding</keyword>
<dbReference type="Gene3D" id="3.40.50.300">
    <property type="entry name" value="P-loop containing nucleotide triphosphate hydrolases"/>
    <property type="match status" value="1"/>
</dbReference>
<dbReference type="SMART" id="SM00382">
    <property type="entry name" value="AAA"/>
    <property type="match status" value="1"/>
</dbReference>
<accession>A0A2U8GW54</accession>
<evidence type="ECO:0000256" key="4">
    <source>
        <dbReference type="ARBA" id="ARBA00022840"/>
    </source>
</evidence>
<dbReference type="InterPro" id="IPR017871">
    <property type="entry name" value="ABC_transporter-like_CS"/>
</dbReference>
<dbReference type="GO" id="GO:0046677">
    <property type="term" value="P:response to antibiotic"/>
    <property type="evidence" value="ECO:0007669"/>
    <property type="project" value="UniProtKB-KW"/>
</dbReference>
<dbReference type="GO" id="GO:0022857">
    <property type="term" value="F:transmembrane transporter activity"/>
    <property type="evidence" value="ECO:0007669"/>
    <property type="project" value="TreeGrafter"/>
</dbReference>
<dbReference type="GO" id="GO:0016887">
    <property type="term" value="F:ATP hydrolysis activity"/>
    <property type="evidence" value="ECO:0007669"/>
    <property type="project" value="InterPro"/>
</dbReference>
<dbReference type="PANTHER" id="PTHR24220">
    <property type="entry name" value="IMPORT ATP-BINDING PROTEIN"/>
    <property type="match status" value="1"/>
</dbReference>
<dbReference type="GO" id="GO:0005886">
    <property type="term" value="C:plasma membrane"/>
    <property type="evidence" value="ECO:0007669"/>
    <property type="project" value="TreeGrafter"/>
</dbReference>
<comment type="similarity">
    <text evidence="7">Belongs to the ABC transporter superfamily. Macrolide exporter (TC 3.A.1.122) family.</text>
</comment>
<dbReference type="PROSITE" id="PS50893">
    <property type="entry name" value="ABC_TRANSPORTER_2"/>
    <property type="match status" value="1"/>
</dbReference>
<evidence type="ECO:0000256" key="7">
    <source>
        <dbReference type="ARBA" id="ARBA00038388"/>
    </source>
</evidence>
<dbReference type="FunFam" id="3.40.50.300:FF:000032">
    <property type="entry name" value="Export ABC transporter ATP-binding protein"/>
    <property type="match status" value="1"/>
</dbReference>
<organism evidence="9 10">
    <name type="scientific">Parazoarcus communis</name>
    <dbReference type="NCBI Taxonomy" id="41977"/>
    <lineage>
        <taxon>Bacteria</taxon>
        <taxon>Pseudomonadati</taxon>
        <taxon>Pseudomonadota</taxon>
        <taxon>Betaproteobacteria</taxon>
        <taxon>Rhodocyclales</taxon>
        <taxon>Zoogloeaceae</taxon>
        <taxon>Parazoarcus</taxon>
    </lineage>
</organism>
<keyword evidence="5" id="KW-0812">Transmembrane</keyword>
<dbReference type="GO" id="GO:0098796">
    <property type="term" value="C:membrane protein complex"/>
    <property type="evidence" value="ECO:0007669"/>
    <property type="project" value="UniProtKB-ARBA"/>
</dbReference>
<dbReference type="GO" id="GO:0005524">
    <property type="term" value="F:ATP binding"/>
    <property type="evidence" value="ECO:0007669"/>
    <property type="project" value="UniProtKB-KW"/>
</dbReference>
<dbReference type="AlphaFoldDB" id="A0A2U8GW54"/>
<reference evidence="9 10" key="1">
    <citation type="submission" date="2017-06" db="EMBL/GenBank/DDBJ databases">
        <title>Azoarcus.</title>
        <authorList>
            <person name="Woo J.-H."/>
            <person name="Kim H.-S."/>
        </authorList>
    </citation>
    <scope>NUCLEOTIDE SEQUENCE [LARGE SCALE GENOMIC DNA]</scope>
    <source>
        <strain evidence="9 10">TSPY31</strain>
    </source>
</reference>
<feature type="domain" description="ABC transporter" evidence="8">
    <location>
        <begin position="4"/>
        <end position="237"/>
    </location>
</feature>
<evidence type="ECO:0000256" key="3">
    <source>
        <dbReference type="ARBA" id="ARBA00022741"/>
    </source>
</evidence>
<evidence type="ECO:0000313" key="9">
    <source>
        <dbReference type="EMBL" id="AWI77821.1"/>
    </source>
</evidence>
<protein>
    <submittedName>
        <fullName evidence="9">Macrolide ABC transporter ATP-binding protein</fullName>
    </submittedName>
</protein>
<dbReference type="PROSITE" id="PS00211">
    <property type="entry name" value="ABC_TRANSPORTER_1"/>
    <property type="match status" value="1"/>
</dbReference>
<dbReference type="InterPro" id="IPR017911">
    <property type="entry name" value="MacB-like_ATP-bd"/>
</dbReference>